<dbReference type="EnsemblPlants" id="EMT30742">
    <property type="protein sequence ID" value="EMT30742"/>
    <property type="gene ID" value="F775_05259"/>
</dbReference>
<reference evidence="3" key="1">
    <citation type="submission" date="2015-06" db="UniProtKB">
        <authorList>
            <consortium name="EnsemblPlants"/>
        </authorList>
    </citation>
    <scope>IDENTIFICATION</scope>
</reference>
<evidence type="ECO:0000313" key="3">
    <source>
        <dbReference type="EnsemblPlants" id="EMT30742"/>
    </source>
</evidence>
<accession>M8CT28</accession>
<dbReference type="PANTHER" id="PTHR13304:SF0">
    <property type="entry name" value="GLYCOSYLPHOSPHATIDYLINOSITOL ANCHOR ATTACHMENT 1 PROTEIN"/>
    <property type="match status" value="1"/>
</dbReference>
<name>M8CT28_AEGTA</name>
<sequence>MGLLKQKKEWAAKKKKHSEGDILDQPCQVHTKKDEDGNLILPKHTTRECRLLKQAMTEDPSNDKDQDDDDRGKKPARGYPTVEKVLMIFQMSNAKEICECGLYGPLTAPQASYPFGGLPTQDQMVGLVAYRRGSANPLFSSEDVTEANKFIKGIEAAAGESRGGMEMPKFIVQQMKDLGAEFYYKCHREMSKFIVQQMKDLGAEVCYHEFLPHSKHFHPLKFFTSMTNDLAVRPNGTYSNSGTNTIGIIRAPRGDGKEAIVLVTPYNPQRVQANEVLSLALGFSVFSLLSRAAWLSKDIVWLSADSQFGEYTAVSAWLNQYHNPMFVGGVKHEPDGIAEKAEFTDFKRAGTMAAALIFKVGETRNYGDRDSVTMYAEASNGQMPNLDLLNVVHYLAVHRQGFRVNIETISSLLSSAWLRAIAEVIHTLGSILRKINPDWKLDITASDYVEGTANLASSIYNQALGVPTGSHGAFRDYQVDAVSLEFSPTFYIRNENAKSSFLVRGGRLLEGVVRSVNNLLEKFHQSFFLYFLTAPSKFISVGVYMIPFALLVVPLPIVAAALADGGRKKGKSIDASKTKGSADNLQTEGGSWEWLQAARVLLVIQLWAVIVSLLPYYISQIPDGTPIQSSVIWVVLAILTLIVLYAMFGSPYSAGVEWKLLKATMITSISIGLGLMSIINFATAQLGALIVIPMCLFSRPLKAQLGLSFLPRTVFCIVDYERAVQGVLDGRPWRFLGVNGVLVGME</sequence>
<dbReference type="GO" id="GO:0042765">
    <property type="term" value="C:GPI-anchor transamidase complex"/>
    <property type="evidence" value="ECO:0007669"/>
    <property type="project" value="InterPro"/>
</dbReference>
<feature type="region of interest" description="Disordered" evidence="1">
    <location>
        <begin position="1"/>
        <end position="38"/>
    </location>
</feature>
<feature type="region of interest" description="Disordered" evidence="1">
    <location>
        <begin position="53"/>
        <end position="77"/>
    </location>
</feature>
<dbReference type="PANTHER" id="PTHR13304">
    <property type="entry name" value="GLYCOSYLPHOSPHATIDYLINOSITOL ANCHOR ATTACHMENT 1 PROTEIN"/>
    <property type="match status" value="1"/>
</dbReference>
<dbReference type="AlphaFoldDB" id="M8CT28"/>
<feature type="transmembrane region" description="Helical" evidence="2">
    <location>
        <begin position="600"/>
        <end position="618"/>
    </location>
</feature>
<dbReference type="GO" id="GO:0016255">
    <property type="term" value="P:attachment of GPI anchor to protein"/>
    <property type="evidence" value="ECO:0007669"/>
    <property type="project" value="TreeGrafter"/>
</dbReference>
<feature type="transmembrane region" description="Helical" evidence="2">
    <location>
        <begin position="669"/>
        <end position="692"/>
    </location>
</feature>
<keyword evidence="2" id="KW-0472">Membrane</keyword>
<organism evidence="3">
    <name type="scientific">Aegilops tauschii</name>
    <name type="common">Tausch's goatgrass</name>
    <name type="synonym">Aegilops squarrosa</name>
    <dbReference type="NCBI Taxonomy" id="37682"/>
    <lineage>
        <taxon>Eukaryota</taxon>
        <taxon>Viridiplantae</taxon>
        <taxon>Streptophyta</taxon>
        <taxon>Embryophyta</taxon>
        <taxon>Tracheophyta</taxon>
        <taxon>Spermatophyta</taxon>
        <taxon>Magnoliopsida</taxon>
        <taxon>Liliopsida</taxon>
        <taxon>Poales</taxon>
        <taxon>Poaceae</taxon>
        <taxon>BOP clade</taxon>
        <taxon>Pooideae</taxon>
        <taxon>Triticodae</taxon>
        <taxon>Triticeae</taxon>
        <taxon>Triticinae</taxon>
        <taxon>Aegilops</taxon>
    </lineage>
</organism>
<keyword evidence="2" id="KW-1133">Transmembrane helix</keyword>
<evidence type="ECO:0000256" key="2">
    <source>
        <dbReference type="SAM" id="Phobius"/>
    </source>
</evidence>
<feature type="compositionally biased region" description="Basic and acidic residues" evidence="1">
    <location>
        <begin position="1"/>
        <end position="12"/>
    </location>
</feature>
<dbReference type="InterPro" id="IPR007246">
    <property type="entry name" value="Gaa1"/>
</dbReference>
<evidence type="ECO:0000256" key="1">
    <source>
        <dbReference type="SAM" id="MobiDB-lite"/>
    </source>
</evidence>
<protein>
    <submittedName>
        <fullName evidence="3">Glycosylphosphatidylinositol anchor attachment 1 protein</fullName>
    </submittedName>
</protein>
<feature type="transmembrane region" description="Helical" evidence="2">
    <location>
        <begin position="630"/>
        <end position="648"/>
    </location>
</feature>
<dbReference type="Pfam" id="PF04114">
    <property type="entry name" value="Gaa1"/>
    <property type="match status" value="1"/>
</dbReference>
<proteinExistence type="predicted"/>
<keyword evidence="2" id="KW-0812">Transmembrane</keyword>
<feature type="transmembrane region" description="Helical" evidence="2">
    <location>
        <begin position="541"/>
        <end position="563"/>
    </location>
</feature>